<dbReference type="OrthoDB" id="3242359at2759"/>
<protein>
    <submittedName>
        <fullName evidence="1">Expressed protein</fullName>
    </submittedName>
</protein>
<name>F0ZFE7_DICPU</name>
<reference evidence="2" key="1">
    <citation type="journal article" date="2011" name="Genome Biol.">
        <title>Comparative genomics of the social amoebae Dictyostelium discoideum and Dictyostelium purpureum.</title>
        <authorList>
            <consortium name="US DOE Joint Genome Institute (JGI-PGF)"/>
            <person name="Sucgang R."/>
            <person name="Kuo A."/>
            <person name="Tian X."/>
            <person name="Salerno W."/>
            <person name="Parikh A."/>
            <person name="Feasley C.L."/>
            <person name="Dalin E."/>
            <person name="Tu H."/>
            <person name="Huang E."/>
            <person name="Barry K."/>
            <person name="Lindquist E."/>
            <person name="Shapiro H."/>
            <person name="Bruce D."/>
            <person name="Schmutz J."/>
            <person name="Salamov A."/>
            <person name="Fey P."/>
            <person name="Gaudet P."/>
            <person name="Anjard C."/>
            <person name="Babu M.M."/>
            <person name="Basu S."/>
            <person name="Bushmanova Y."/>
            <person name="van der Wel H."/>
            <person name="Katoh-Kurasawa M."/>
            <person name="Dinh C."/>
            <person name="Coutinho P.M."/>
            <person name="Saito T."/>
            <person name="Elias M."/>
            <person name="Schaap P."/>
            <person name="Kay R.R."/>
            <person name="Henrissat B."/>
            <person name="Eichinger L."/>
            <person name="Rivero F."/>
            <person name="Putnam N.H."/>
            <person name="West C.M."/>
            <person name="Loomis W.F."/>
            <person name="Chisholm R.L."/>
            <person name="Shaulsky G."/>
            <person name="Strassmann J.E."/>
            <person name="Queller D.C."/>
            <person name="Kuspa A."/>
            <person name="Grigoriev I.V."/>
        </authorList>
    </citation>
    <scope>NUCLEOTIDE SEQUENCE [LARGE SCALE GENOMIC DNA]</scope>
    <source>
        <strain evidence="2">QSDP1</strain>
    </source>
</reference>
<evidence type="ECO:0000313" key="1">
    <source>
        <dbReference type="EMBL" id="EGC37321.1"/>
    </source>
</evidence>
<gene>
    <name evidence="1" type="ORF">DICPUDRAFT_150083</name>
</gene>
<dbReference type="GeneID" id="10500103"/>
<dbReference type="AlphaFoldDB" id="F0ZFE7"/>
<evidence type="ECO:0000313" key="2">
    <source>
        <dbReference type="Proteomes" id="UP000001064"/>
    </source>
</evidence>
<dbReference type="Proteomes" id="UP000001064">
    <property type="component" value="Unassembled WGS sequence"/>
</dbReference>
<accession>F0ZFE7</accession>
<dbReference type="VEuPathDB" id="AmoebaDB:DICPUDRAFT_150083"/>
<keyword evidence="2" id="KW-1185">Reference proteome</keyword>
<proteinExistence type="predicted"/>
<dbReference type="GO" id="GO:0003676">
    <property type="term" value="F:nucleic acid binding"/>
    <property type="evidence" value="ECO:0007669"/>
    <property type="project" value="InterPro"/>
</dbReference>
<dbReference type="InParanoid" id="F0ZFE7"/>
<sequence>MGSMSSEISTNFSGCVNWHGVGCGSFINSSKDGETYINVKGDVYKETLEDYQLDLDKVTLFQENCSVHRITAVKKCYEENNIREHFCYAAKSHESILLIKGAVSFTL</sequence>
<dbReference type="Gene3D" id="3.30.420.10">
    <property type="entry name" value="Ribonuclease H-like superfamily/Ribonuclease H"/>
    <property type="match status" value="1"/>
</dbReference>
<dbReference type="KEGG" id="dpp:DICPUDRAFT_150083"/>
<dbReference type="RefSeq" id="XP_003286135.1">
    <property type="nucleotide sequence ID" value="XM_003286087.1"/>
</dbReference>
<dbReference type="EMBL" id="GL871002">
    <property type="protein sequence ID" value="EGC37321.1"/>
    <property type="molecule type" value="Genomic_DNA"/>
</dbReference>
<dbReference type="InterPro" id="IPR036397">
    <property type="entry name" value="RNaseH_sf"/>
</dbReference>
<organism evidence="1 2">
    <name type="scientific">Dictyostelium purpureum</name>
    <name type="common">Slime mold</name>
    <dbReference type="NCBI Taxonomy" id="5786"/>
    <lineage>
        <taxon>Eukaryota</taxon>
        <taxon>Amoebozoa</taxon>
        <taxon>Evosea</taxon>
        <taxon>Eumycetozoa</taxon>
        <taxon>Dictyostelia</taxon>
        <taxon>Dictyosteliales</taxon>
        <taxon>Dictyosteliaceae</taxon>
        <taxon>Dictyostelium</taxon>
    </lineage>
</organism>